<sequence length="338" mass="39485">TMVLMYKFRTYFRHVLANSFYPVLQRAIGVGSAFEGWSPCEQDVVYQVLIPMTPPQGHSFHLELEPAGQMPVRNFRIRVQQECTCLSEQRGRNTLCFLHQPKEELRTNQDPSLLHTLCTGSYLDVEKTARWFYQLVRAIWPALPQSHSWHLVLLPSRRSCQFKVTNGRQSYRIEMLFGVRQGNSDIFVSSQPRPAYTPSTTWPESYDVAEKKFFKYIARQAPHDSLHLKCLQFFSHLQLGFGFSTYTIKTIFMHLLSITPMSQWGSRHFVRRLRDISYNLRQCVHTRRLNHFIVGNWMLPERISLPPEVLMAGTFNLFHDLVLDPVAHSQAMSQYLDL</sequence>
<comment type="subcellular location">
    <subcellularLocation>
        <location evidence="1">Membrane</location>
        <topology evidence="1">Single-pass type I membrane protein</topology>
    </subcellularLocation>
</comment>
<keyword evidence="9" id="KW-1185">Reference proteome</keyword>
<dbReference type="Proteomes" id="UP000567822">
    <property type="component" value="Unassembled WGS sequence"/>
</dbReference>
<evidence type="ECO:0000256" key="4">
    <source>
        <dbReference type="ARBA" id="ARBA00022729"/>
    </source>
</evidence>
<reference evidence="8 9" key="1">
    <citation type="submission" date="2019-09" db="EMBL/GenBank/DDBJ databases">
        <title>Bird 10,000 Genomes (B10K) Project - Family phase.</title>
        <authorList>
            <person name="Zhang G."/>
        </authorList>
    </citation>
    <scope>NUCLEOTIDE SEQUENCE [LARGE SCALE GENOMIC DNA]</scope>
    <source>
        <strain evidence="8">B10K-DU-009-59</strain>
        <tissue evidence="8">Muscle</tissue>
    </source>
</reference>
<dbReference type="PANTHER" id="PTHR10656:SF40">
    <property type="entry name" value="INOSITOL 1,4,5-TRISPHOSPHATE RECEPTOR-INTERACTING PROTEIN-LIKE 1"/>
    <property type="match status" value="1"/>
</dbReference>
<evidence type="ECO:0000313" key="9">
    <source>
        <dbReference type="Proteomes" id="UP000567822"/>
    </source>
</evidence>
<feature type="non-terminal residue" evidence="8">
    <location>
        <position position="338"/>
    </location>
</feature>
<accession>A0A7L0L5G4</accession>
<keyword evidence="3" id="KW-0812">Transmembrane</keyword>
<evidence type="ECO:0000256" key="1">
    <source>
        <dbReference type="ARBA" id="ARBA00004479"/>
    </source>
</evidence>
<proteinExistence type="inferred from homology"/>
<evidence type="ECO:0000256" key="2">
    <source>
        <dbReference type="ARBA" id="ARBA00005554"/>
    </source>
</evidence>
<dbReference type="AlphaFoldDB" id="A0A7L0L5G4"/>
<dbReference type="InterPro" id="IPR024810">
    <property type="entry name" value="MAB21L/cGLR"/>
</dbReference>
<comment type="caution">
    <text evidence="8">The sequence shown here is derived from an EMBL/GenBank/DDBJ whole genome shotgun (WGS) entry which is preliminary data.</text>
</comment>
<feature type="domain" description="Mab-21-like HhH/H2TH-like" evidence="7">
    <location>
        <begin position="243"/>
        <end position="294"/>
    </location>
</feature>
<organism evidence="8 9">
    <name type="scientific">Sylvietta virens</name>
    <name type="common">Green crombec</name>
    <dbReference type="NCBI Taxonomy" id="208069"/>
    <lineage>
        <taxon>Eukaryota</taxon>
        <taxon>Metazoa</taxon>
        <taxon>Chordata</taxon>
        <taxon>Craniata</taxon>
        <taxon>Vertebrata</taxon>
        <taxon>Euteleostomi</taxon>
        <taxon>Archelosauria</taxon>
        <taxon>Archosauria</taxon>
        <taxon>Dinosauria</taxon>
        <taxon>Saurischia</taxon>
        <taxon>Theropoda</taxon>
        <taxon>Coelurosauria</taxon>
        <taxon>Aves</taxon>
        <taxon>Neognathae</taxon>
        <taxon>Neoaves</taxon>
        <taxon>Telluraves</taxon>
        <taxon>Australaves</taxon>
        <taxon>Passeriformes</taxon>
        <taxon>Sylvioidea</taxon>
        <taxon>Sylviidae</taxon>
        <taxon>Acrocephalinae</taxon>
        <taxon>Sylvietta</taxon>
    </lineage>
</organism>
<dbReference type="GO" id="GO:0016020">
    <property type="term" value="C:membrane"/>
    <property type="evidence" value="ECO:0007669"/>
    <property type="project" value="UniProtKB-SubCell"/>
</dbReference>
<dbReference type="PRINTS" id="PR02107">
    <property type="entry name" value="INOS145TPRIP"/>
</dbReference>
<protein>
    <submittedName>
        <fullName evidence="8">IPIL1 protein</fullName>
    </submittedName>
</protein>
<evidence type="ECO:0000256" key="6">
    <source>
        <dbReference type="ARBA" id="ARBA00023136"/>
    </source>
</evidence>
<dbReference type="Gene3D" id="1.10.1410.40">
    <property type="match status" value="1"/>
</dbReference>
<dbReference type="InterPro" id="IPR026250">
    <property type="entry name" value="ITPRIP-like"/>
</dbReference>
<feature type="non-terminal residue" evidence="8">
    <location>
        <position position="1"/>
    </location>
</feature>
<keyword evidence="5" id="KW-1133">Transmembrane helix</keyword>
<name>A0A7L0L5G4_9SYLV</name>
<gene>
    <name evidence="8" type="primary">Itpripl1_4</name>
    <name evidence="8" type="ORF">SYLVIR_R07842</name>
</gene>
<comment type="similarity">
    <text evidence="2">Belongs to the ITPRIP family.</text>
</comment>
<dbReference type="PANTHER" id="PTHR10656">
    <property type="entry name" value="CELL FATE DETERMINING PROTEIN MAB21-RELATED"/>
    <property type="match status" value="1"/>
</dbReference>
<evidence type="ECO:0000256" key="5">
    <source>
        <dbReference type="ARBA" id="ARBA00022989"/>
    </source>
</evidence>
<dbReference type="EMBL" id="VXAN01000167">
    <property type="protein sequence ID" value="NXK64414.1"/>
    <property type="molecule type" value="Genomic_DNA"/>
</dbReference>
<dbReference type="Pfam" id="PF20266">
    <property type="entry name" value="Mab-21_C"/>
    <property type="match status" value="1"/>
</dbReference>
<keyword evidence="4" id="KW-0732">Signal</keyword>
<evidence type="ECO:0000259" key="7">
    <source>
        <dbReference type="Pfam" id="PF20266"/>
    </source>
</evidence>
<dbReference type="InterPro" id="IPR046906">
    <property type="entry name" value="Mab-21_HhH/H2TH-like"/>
</dbReference>
<keyword evidence="6" id="KW-0472">Membrane</keyword>
<dbReference type="SMART" id="SM01265">
    <property type="entry name" value="Mab-21"/>
    <property type="match status" value="1"/>
</dbReference>
<evidence type="ECO:0000313" key="8">
    <source>
        <dbReference type="EMBL" id="NXK64414.1"/>
    </source>
</evidence>
<evidence type="ECO:0000256" key="3">
    <source>
        <dbReference type="ARBA" id="ARBA00022692"/>
    </source>
</evidence>